<evidence type="ECO:0000313" key="2">
    <source>
        <dbReference type="Proteomes" id="UP001203423"/>
    </source>
</evidence>
<gene>
    <name evidence="1" type="ORF">L2764_26490</name>
</gene>
<sequence>MDKANLDKREAVKEMVEQLFPTIEWVLGGASYSGDFASTWLREMRVCHPSNFDKYFQFSIPSGELSNSDLQEMLSLTADSDRFSSFILSLKERGILKNALSQFESFTDEIPLENGNAYIKGILDIGDHVDHESTGFTMFSSNTHAVRLVVWFLRRIDDLEKRGNLLLDCFKTSNGISIVEHILQGDENRREKSDADQILQDGEFEQLKAEFVRKLDEMSETSSTELFSNEHLVSFLYRWKRWGDESKVIDWLKLQTQTAEGCITLLKKFVGKSSSQAMGDYVVKITTYIKLENIENFLEIAPIQEKIRDIDEAKLDVEGQEALKAFQDALTKREQGISDDGW</sequence>
<accession>A0ABT0LJM0</accession>
<dbReference type="Proteomes" id="UP001203423">
    <property type="component" value="Unassembled WGS sequence"/>
</dbReference>
<reference evidence="1 2" key="1">
    <citation type="submission" date="2022-01" db="EMBL/GenBank/DDBJ databases">
        <title>Whole genome-based taxonomy of the Shewanellaceae.</title>
        <authorList>
            <person name="Martin-Rodriguez A.J."/>
        </authorList>
    </citation>
    <scope>NUCLEOTIDE SEQUENCE [LARGE SCALE GENOMIC DNA]</scope>
    <source>
        <strain evidence="1 2">DSM 17177</strain>
    </source>
</reference>
<keyword evidence="2" id="KW-1185">Reference proteome</keyword>
<dbReference type="RefSeq" id="WP_248943332.1">
    <property type="nucleotide sequence ID" value="NZ_JAKIKS010000245.1"/>
</dbReference>
<name>A0ABT0LJM0_9GAMM</name>
<protein>
    <submittedName>
        <fullName evidence="1">Uncharacterized protein</fullName>
    </submittedName>
</protein>
<proteinExistence type="predicted"/>
<comment type="caution">
    <text evidence="1">The sequence shown here is derived from an EMBL/GenBank/DDBJ whole genome shotgun (WGS) entry which is preliminary data.</text>
</comment>
<evidence type="ECO:0000313" key="1">
    <source>
        <dbReference type="EMBL" id="MCL1127906.1"/>
    </source>
</evidence>
<organism evidence="1 2">
    <name type="scientific">Shewanella surugensis</name>
    <dbReference type="NCBI Taxonomy" id="212020"/>
    <lineage>
        <taxon>Bacteria</taxon>
        <taxon>Pseudomonadati</taxon>
        <taxon>Pseudomonadota</taxon>
        <taxon>Gammaproteobacteria</taxon>
        <taxon>Alteromonadales</taxon>
        <taxon>Shewanellaceae</taxon>
        <taxon>Shewanella</taxon>
    </lineage>
</organism>
<dbReference type="EMBL" id="JAKIKS010000245">
    <property type="protein sequence ID" value="MCL1127906.1"/>
    <property type="molecule type" value="Genomic_DNA"/>
</dbReference>